<dbReference type="AlphaFoldDB" id="A0A1F5NS49"/>
<protein>
    <submittedName>
        <fullName evidence="1">Uncharacterized protein</fullName>
    </submittedName>
</protein>
<proteinExistence type="predicted"/>
<gene>
    <name evidence="1" type="ORF">A2660_02520</name>
</gene>
<name>A0A1F5NS49_9BACT</name>
<dbReference type="Proteomes" id="UP000176233">
    <property type="component" value="Unassembled WGS sequence"/>
</dbReference>
<evidence type="ECO:0000313" key="2">
    <source>
        <dbReference type="Proteomes" id="UP000176233"/>
    </source>
</evidence>
<evidence type="ECO:0000313" key="1">
    <source>
        <dbReference type="EMBL" id="OGE80180.1"/>
    </source>
</evidence>
<comment type="caution">
    <text evidence="1">The sequence shown here is derived from an EMBL/GenBank/DDBJ whole genome shotgun (WGS) entry which is preliminary data.</text>
</comment>
<sequence length="159" mass="18909">MNEQLREKYSNLKKRSKEKLNTSFWSLDNIRDGLNYFFEVYKRYPTVPEVDKFEFLPTARTIQRSFGGLVSLRRQLNLARPTNYNSGEARSILAGKLWKNAREYEEAFYNYLIEILPEVTVHEHKILRPGGVSCDFFIYNSKYIIRTAEELQRIKDIKI</sequence>
<organism evidence="1 2">
    <name type="scientific">Candidatus Doudnabacteria bacterium RIFCSPHIGHO2_01_FULL_45_18</name>
    <dbReference type="NCBI Taxonomy" id="1817823"/>
    <lineage>
        <taxon>Bacteria</taxon>
        <taxon>Candidatus Doudnaibacteriota</taxon>
    </lineage>
</organism>
<dbReference type="EMBL" id="MFEJ01000019">
    <property type="protein sequence ID" value="OGE80180.1"/>
    <property type="molecule type" value="Genomic_DNA"/>
</dbReference>
<reference evidence="1 2" key="1">
    <citation type="journal article" date="2016" name="Nat. Commun.">
        <title>Thousands of microbial genomes shed light on interconnected biogeochemical processes in an aquifer system.</title>
        <authorList>
            <person name="Anantharaman K."/>
            <person name="Brown C.T."/>
            <person name="Hug L.A."/>
            <person name="Sharon I."/>
            <person name="Castelle C.J."/>
            <person name="Probst A.J."/>
            <person name="Thomas B.C."/>
            <person name="Singh A."/>
            <person name="Wilkins M.J."/>
            <person name="Karaoz U."/>
            <person name="Brodie E.L."/>
            <person name="Williams K.H."/>
            <person name="Hubbard S.S."/>
            <person name="Banfield J.F."/>
        </authorList>
    </citation>
    <scope>NUCLEOTIDE SEQUENCE [LARGE SCALE GENOMIC DNA]</scope>
</reference>
<accession>A0A1F5NS49</accession>